<evidence type="ECO:0000313" key="2">
    <source>
        <dbReference type="Proteomes" id="UP001165122"/>
    </source>
</evidence>
<proteinExistence type="predicted"/>
<keyword evidence="2" id="KW-1185">Reference proteome</keyword>
<dbReference type="AlphaFoldDB" id="A0A9W7KX89"/>
<name>A0A9W7KX89_9STRA</name>
<protein>
    <submittedName>
        <fullName evidence="1">Uncharacterized protein</fullName>
    </submittedName>
</protein>
<dbReference type="Proteomes" id="UP001165122">
    <property type="component" value="Unassembled WGS sequence"/>
</dbReference>
<organism evidence="1 2">
    <name type="scientific">Triparma laevis f. longispina</name>
    <dbReference type="NCBI Taxonomy" id="1714387"/>
    <lineage>
        <taxon>Eukaryota</taxon>
        <taxon>Sar</taxon>
        <taxon>Stramenopiles</taxon>
        <taxon>Ochrophyta</taxon>
        <taxon>Bolidophyceae</taxon>
        <taxon>Parmales</taxon>
        <taxon>Triparmaceae</taxon>
        <taxon>Triparma</taxon>
    </lineage>
</organism>
<accession>A0A9W7KX89</accession>
<gene>
    <name evidence="1" type="ORF">TrLO_g283</name>
</gene>
<dbReference type="EMBL" id="BRXW01000219">
    <property type="protein sequence ID" value="GMI14809.1"/>
    <property type="molecule type" value="Genomic_DNA"/>
</dbReference>
<evidence type="ECO:0000313" key="1">
    <source>
        <dbReference type="EMBL" id="GMI14809.1"/>
    </source>
</evidence>
<sequence length="67" mass="8147">MFKKELAEARELLAKKDEELQMRDLEFRKQERDTKSSLRSLKMKLLDAEVHEEEEKHKLEVAYKKEL</sequence>
<reference evidence="2" key="1">
    <citation type="journal article" date="2023" name="Commun. Biol.">
        <title>Genome analysis of Parmales, the sister group of diatoms, reveals the evolutionary specialization of diatoms from phago-mixotrophs to photoautotrophs.</title>
        <authorList>
            <person name="Ban H."/>
            <person name="Sato S."/>
            <person name="Yoshikawa S."/>
            <person name="Yamada K."/>
            <person name="Nakamura Y."/>
            <person name="Ichinomiya M."/>
            <person name="Sato N."/>
            <person name="Blanc-Mathieu R."/>
            <person name="Endo H."/>
            <person name="Kuwata A."/>
            <person name="Ogata H."/>
        </authorList>
    </citation>
    <scope>NUCLEOTIDE SEQUENCE [LARGE SCALE GENOMIC DNA]</scope>
    <source>
        <strain evidence="2">NIES 3700</strain>
    </source>
</reference>
<comment type="caution">
    <text evidence="1">The sequence shown here is derived from an EMBL/GenBank/DDBJ whole genome shotgun (WGS) entry which is preliminary data.</text>
</comment>